<reference evidence="2" key="1">
    <citation type="submission" date="2016-10" db="EMBL/GenBank/DDBJ databases">
        <authorList>
            <person name="Varghese N."/>
            <person name="Submissions S."/>
        </authorList>
    </citation>
    <scope>NUCLEOTIDE SEQUENCE [LARGE SCALE GENOMIC DNA]</scope>
    <source>
        <strain evidence="2">CGMCC 1.10784</strain>
    </source>
</reference>
<dbReference type="AlphaFoldDB" id="A0A1I1Y7L2"/>
<sequence>MNENLKSFMEEPWLVITDNMAEELNIELHRELSQN</sequence>
<keyword evidence="2" id="KW-1185">Reference proteome</keyword>
<gene>
    <name evidence="1" type="ORF">SAMN05216378_2464</name>
</gene>
<dbReference type="STRING" id="1045775.SAMN05216378_2464"/>
<evidence type="ECO:0000313" key="2">
    <source>
        <dbReference type="Proteomes" id="UP000198855"/>
    </source>
</evidence>
<accession>A0A1I1Y7L2</accession>
<organism evidence="1 2">
    <name type="scientific">Paenibacillus catalpae</name>
    <dbReference type="NCBI Taxonomy" id="1045775"/>
    <lineage>
        <taxon>Bacteria</taxon>
        <taxon>Bacillati</taxon>
        <taxon>Bacillota</taxon>
        <taxon>Bacilli</taxon>
        <taxon>Bacillales</taxon>
        <taxon>Paenibacillaceae</taxon>
        <taxon>Paenibacillus</taxon>
    </lineage>
</organism>
<proteinExistence type="predicted"/>
<dbReference type="EMBL" id="FOMT01000002">
    <property type="protein sequence ID" value="SFE14093.1"/>
    <property type="molecule type" value="Genomic_DNA"/>
</dbReference>
<protein>
    <submittedName>
        <fullName evidence="1">Uncharacterized protein</fullName>
    </submittedName>
</protein>
<name>A0A1I1Y7L2_9BACL</name>
<dbReference type="Proteomes" id="UP000198855">
    <property type="component" value="Unassembled WGS sequence"/>
</dbReference>
<evidence type="ECO:0000313" key="1">
    <source>
        <dbReference type="EMBL" id="SFE14093.1"/>
    </source>
</evidence>